<feature type="domain" description="RBD" evidence="4">
    <location>
        <begin position="32"/>
        <end position="99"/>
    </location>
</feature>
<dbReference type="InterPro" id="IPR011993">
    <property type="entry name" value="PH-like_dom_sf"/>
</dbReference>
<proteinExistence type="predicted"/>
<feature type="compositionally biased region" description="Basic and acidic residues" evidence="1">
    <location>
        <begin position="797"/>
        <end position="815"/>
    </location>
</feature>
<dbReference type="SMART" id="SM00325">
    <property type="entry name" value="RhoGEF"/>
    <property type="match status" value="1"/>
</dbReference>
<dbReference type="Gene3D" id="2.30.29.30">
    <property type="entry name" value="Pleckstrin-homology domain (PH domain)/Phosphotyrosine-binding domain (PTB)"/>
    <property type="match status" value="1"/>
</dbReference>
<dbReference type="SMART" id="SM00228">
    <property type="entry name" value="PDZ"/>
    <property type="match status" value="1"/>
</dbReference>
<dbReference type="EMBL" id="LR900501">
    <property type="protein sequence ID" value="CAD7245902.1"/>
    <property type="molecule type" value="Genomic_DNA"/>
</dbReference>
<dbReference type="PANTHER" id="PTHR46001:SF3">
    <property type="entry name" value="PROTEIN STILL LIFE, ISOFORM SIF TYPE 1"/>
    <property type="match status" value="1"/>
</dbReference>
<dbReference type="PROSITE" id="PS50010">
    <property type="entry name" value="DH_2"/>
    <property type="match status" value="1"/>
</dbReference>
<dbReference type="InterPro" id="IPR000219">
    <property type="entry name" value="DH_dom"/>
</dbReference>
<dbReference type="Proteomes" id="UP000677054">
    <property type="component" value="Unassembled WGS sequence"/>
</dbReference>
<dbReference type="CDD" id="cd00160">
    <property type="entry name" value="RhoGEF"/>
    <property type="match status" value="1"/>
</dbReference>
<dbReference type="InterPro" id="IPR036034">
    <property type="entry name" value="PDZ_sf"/>
</dbReference>
<feature type="compositionally biased region" description="Basic and acidic residues" evidence="1">
    <location>
        <begin position="725"/>
        <end position="737"/>
    </location>
</feature>
<evidence type="ECO:0000313" key="6">
    <source>
        <dbReference type="Proteomes" id="UP000677054"/>
    </source>
</evidence>
<dbReference type="InterPro" id="IPR003116">
    <property type="entry name" value="RBD_dom"/>
</dbReference>
<dbReference type="InterPro" id="IPR055230">
    <property type="entry name" value="PH_Tiam1/2"/>
</dbReference>
<evidence type="ECO:0000313" key="5">
    <source>
        <dbReference type="EMBL" id="CAD7245902.1"/>
    </source>
</evidence>
<dbReference type="Pfam" id="PF23014">
    <property type="entry name" value="PH_Tiam1"/>
    <property type="match status" value="1"/>
</dbReference>
<dbReference type="PROSITE" id="PS50106">
    <property type="entry name" value="PDZ"/>
    <property type="match status" value="1"/>
</dbReference>
<feature type="domain" description="DH" evidence="2">
    <location>
        <begin position="343"/>
        <end position="537"/>
    </location>
</feature>
<evidence type="ECO:0000259" key="3">
    <source>
        <dbReference type="PROSITE" id="PS50106"/>
    </source>
</evidence>
<dbReference type="Gene3D" id="2.30.42.10">
    <property type="match status" value="1"/>
</dbReference>
<sequence>MWIEWHRYHTPFEETSEAIAKVTRQFYGAKAIGIRIILSVKQEVSVNLKEAMSVEEFLASACLKKGLSPQEHFVRIKKRRDMDDNNSFIPHRSDLIDSYLATHEVVEICAKIIYQVDLSRNSLTQMWGFSVEAELVENSEKQDELCCYISRAEEGSLAMSNGLMKGDEILVINGAVVGDLDMMYLEALLQEERTLSLVIRSARRGPPNNGRLRSSDYIMSLVCPPPPSEPPTLSEEAICGLIVPAPTEKSNELTGIGCPPPPVDGRRLTQRSSSLEIENLLKNTWIVERQSAEQVTGICRKDEGLEGGSSLLVGGDLSPTTSLASSSFSHSLTPQRQLSDAVRLRKVILELLETEKTYVSHLNSLLENYLEPLKRETFLSATEITGLFGNILEIVMFQRLFARGMEEAIHVDGDIFAFDQPPQFKNVLFALGNAFLFHSKNFKLYSSFCASHSKAQKILHPHEGNQALQRFLRLRNPRGQHSMSLESYLIKPIQRILQYPLLLTQLQQLTPVGSEEHQHLGEALREMEGVAEHINEMQRIHEEYGAIFDHLCRQHLKNYKQEMDLSPGELLYYGGVEWLNIGEFLGRGKKGLEFHSMCFVFCTAVVFLCKERLRQKKKLMGPPSRMPGGVNSEVEVIRYQVLIPVNQVQVRCPNVKEVEARFYWELIHLRGGGNSSQPNNVQRRNEKAYHLCNSTSEFRNAFIKTIRQIIRESVRNMSIPSNKAELIRGSKEHRDAMLSRTLSTRASSTSGERREKSHSNGERRDSRGSQTRSQTLSTRGSRESPNFRARSMTEGTAGRKPDFKEHSDKKIKDVELTLEPTSSLDYSEGEGSGEKPALGKTPKHLSLSSTSTLSISSSAGLGQAKLIHSSGTPGNQNNEGSSKPMGKERDRAEGVRHQCPVGQAAPDLGGQPSFSMLSSTAGSPVWKPRDPTVEAFPLPPGKDS</sequence>
<dbReference type="Gene3D" id="1.20.900.10">
    <property type="entry name" value="Dbl homology (DH) domain"/>
    <property type="match status" value="1"/>
</dbReference>
<reference evidence="5" key="1">
    <citation type="submission" date="2020-11" db="EMBL/GenBank/DDBJ databases">
        <authorList>
            <person name="Tran Van P."/>
        </authorList>
    </citation>
    <scope>NUCLEOTIDE SEQUENCE</scope>
</reference>
<feature type="compositionally biased region" description="Polar residues" evidence="1">
    <location>
        <begin position="869"/>
        <end position="881"/>
    </location>
</feature>
<dbReference type="InterPro" id="IPR035899">
    <property type="entry name" value="DBL_dom_sf"/>
</dbReference>
<dbReference type="PROSITE" id="PS50898">
    <property type="entry name" value="RBD"/>
    <property type="match status" value="1"/>
</dbReference>
<dbReference type="GO" id="GO:0005085">
    <property type="term" value="F:guanyl-nucleotide exchange factor activity"/>
    <property type="evidence" value="ECO:0007669"/>
    <property type="project" value="InterPro"/>
</dbReference>
<dbReference type="InterPro" id="IPR043537">
    <property type="entry name" value="Tiam1/Tiam2/Sif"/>
</dbReference>
<accession>A0A7R8XER6</accession>
<feature type="compositionally biased region" description="Polar residues" evidence="1">
    <location>
        <begin position="912"/>
        <end position="922"/>
    </location>
</feature>
<feature type="region of interest" description="Disordered" evidence="1">
    <location>
        <begin position="864"/>
        <end position="944"/>
    </location>
</feature>
<gene>
    <name evidence="5" type="ORF">DSTB1V02_LOCUS5768</name>
</gene>
<dbReference type="Pfam" id="PF00621">
    <property type="entry name" value="RhoGEF"/>
    <property type="match status" value="1"/>
</dbReference>
<name>A0A7R8XER6_9CRUS</name>
<dbReference type="SUPFAM" id="SSF50156">
    <property type="entry name" value="PDZ domain-like"/>
    <property type="match status" value="1"/>
</dbReference>
<feature type="compositionally biased region" description="Low complexity" evidence="1">
    <location>
        <begin position="738"/>
        <end position="750"/>
    </location>
</feature>
<dbReference type="OrthoDB" id="8059989at2759"/>
<evidence type="ECO:0000259" key="4">
    <source>
        <dbReference type="PROSITE" id="PS50898"/>
    </source>
</evidence>
<dbReference type="PANTHER" id="PTHR46001">
    <property type="entry name" value="TIAM (MAMMALIAN TUMOR INVASION AND METASTASIS FACTOR) HOMOLOG"/>
    <property type="match status" value="1"/>
</dbReference>
<dbReference type="InterPro" id="IPR001478">
    <property type="entry name" value="PDZ"/>
</dbReference>
<organism evidence="5">
    <name type="scientific">Darwinula stevensoni</name>
    <dbReference type="NCBI Taxonomy" id="69355"/>
    <lineage>
        <taxon>Eukaryota</taxon>
        <taxon>Metazoa</taxon>
        <taxon>Ecdysozoa</taxon>
        <taxon>Arthropoda</taxon>
        <taxon>Crustacea</taxon>
        <taxon>Oligostraca</taxon>
        <taxon>Ostracoda</taxon>
        <taxon>Podocopa</taxon>
        <taxon>Podocopida</taxon>
        <taxon>Darwinulocopina</taxon>
        <taxon>Darwinuloidea</taxon>
        <taxon>Darwinulidae</taxon>
        <taxon>Darwinula</taxon>
    </lineage>
</organism>
<dbReference type="GO" id="GO:0007264">
    <property type="term" value="P:small GTPase-mediated signal transduction"/>
    <property type="evidence" value="ECO:0007669"/>
    <property type="project" value="InterPro"/>
</dbReference>
<keyword evidence="6" id="KW-1185">Reference proteome</keyword>
<feature type="domain" description="PDZ" evidence="3">
    <location>
        <begin position="115"/>
        <end position="203"/>
    </location>
</feature>
<dbReference type="SMART" id="SM00455">
    <property type="entry name" value="RBD"/>
    <property type="match status" value="1"/>
</dbReference>
<feature type="compositionally biased region" description="Polar residues" evidence="1">
    <location>
        <begin position="768"/>
        <end position="779"/>
    </location>
</feature>
<feature type="compositionally biased region" description="Basic and acidic residues" evidence="1">
    <location>
        <begin position="751"/>
        <end position="767"/>
    </location>
</feature>
<dbReference type="Pfam" id="PF02196">
    <property type="entry name" value="RBD"/>
    <property type="match status" value="1"/>
</dbReference>
<protein>
    <submittedName>
        <fullName evidence="5">Uncharacterized protein</fullName>
    </submittedName>
</protein>
<feature type="region of interest" description="Disordered" evidence="1">
    <location>
        <begin position="725"/>
        <end position="851"/>
    </location>
</feature>
<dbReference type="EMBL" id="CAJPEV010000984">
    <property type="protein sequence ID" value="CAG0889931.1"/>
    <property type="molecule type" value="Genomic_DNA"/>
</dbReference>
<feature type="compositionally biased region" description="Basic and acidic residues" evidence="1">
    <location>
        <begin position="885"/>
        <end position="896"/>
    </location>
</feature>
<dbReference type="AlphaFoldDB" id="A0A7R8XER6"/>
<evidence type="ECO:0000259" key="2">
    <source>
        <dbReference type="PROSITE" id="PS50010"/>
    </source>
</evidence>
<dbReference type="SUPFAM" id="SSF50729">
    <property type="entry name" value="PH domain-like"/>
    <property type="match status" value="1"/>
</dbReference>
<evidence type="ECO:0000256" key="1">
    <source>
        <dbReference type="SAM" id="MobiDB-lite"/>
    </source>
</evidence>
<dbReference type="SUPFAM" id="SSF48065">
    <property type="entry name" value="DBL homology domain (DH-domain)"/>
    <property type="match status" value="1"/>
</dbReference>